<comment type="caution">
    <text evidence="3">The sequence shown here is derived from an EMBL/GenBank/DDBJ whole genome shotgun (WGS) entry which is preliminary data.</text>
</comment>
<name>A0A6G4WKA8_9HYPH</name>
<dbReference type="EMBL" id="JAAKZF010000087">
    <property type="protein sequence ID" value="NGO55245.1"/>
    <property type="molecule type" value="Genomic_DNA"/>
</dbReference>
<evidence type="ECO:0000313" key="3">
    <source>
        <dbReference type="EMBL" id="NGO55245.1"/>
    </source>
</evidence>
<evidence type="ECO:0000259" key="2">
    <source>
        <dbReference type="Pfam" id="PF07331"/>
    </source>
</evidence>
<dbReference type="AlphaFoldDB" id="A0A6G4WKA8"/>
<evidence type="ECO:0000256" key="1">
    <source>
        <dbReference type="SAM" id="Phobius"/>
    </source>
</evidence>
<feature type="transmembrane region" description="Helical" evidence="1">
    <location>
        <begin position="71"/>
        <end position="94"/>
    </location>
</feature>
<feature type="domain" description="DUF1468" evidence="2">
    <location>
        <begin position="40"/>
        <end position="177"/>
    </location>
</feature>
<dbReference type="Proteomes" id="UP001642900">
    <property type="component" value="Unassembled WGS sequence"/>
</dbReference>
<sequence length="187" mass="20346">MFMEREQNLVPEKLAGEGEETAPVGEAGLTVTMKTMELVVAGLLMLVAAIVMYDSVRVGAGWAFDGPQAGYFPFFIGLILFGASAATFAINLFSRTADLSNFVTKPALLLVAKVLAPTAIYLIVMYYVGIYIASALYICFFMMWLGRYSIRKAAPVAIAIPLILFWLFEIAFLIPLPKGPIEAALGF</sequence>
<protein>
    <submittedName>
        <fullName evidence="3">Tripartite tricarboxylate transporter TctB family protein</fullName>
    </submittedName>
</protein>
<feature type="transmembrane region" description="Helical" evidence="1">
    <location>
        <begin position="130"/>
        <end position="146"/>
    </location>
</feature>
<feature type="transmembrane region" description="Helical" evidence="1">
    <location>
        <begin position="38"/>
        <end position="56"/>
    </location>
</feature>
<proteinExistence type="predicted"/>
<dbReference type="InterPro" id="IPR009936">
    <property type="entry name" value="DUF1468"/>
</dbReference>
<evidence type="ECO:0000313" key="4">
    <source>
        <dbReference type="Proteomes" id="UP001642900"/>
    </source>
</evidence>
<reference evidence="3 4" key="1">
    <citation type="submission" date="2020-02" db="EMBL/GenBank/DDBJ databases">
        <title>Genome sequence of strain CCNWXJ40-4.</title>
        <authorList>
            <person name="Gao J."/>
            <person name="Sun J."/>
        </authorList>
    </citation>
    <scope>NUCLEOTIDE SEQUENCE [LARGE SCALE GENOMIC DNA]</scope>
    <source>
        <strain evidence="3 4">CCNWXJ 40-4</strain>
    </source>
</reference>
<keyword evidence="1" id="KW-0812">Transmembrane</keyword>
<organism evidence="3 4">
    <name type="scientific">Allomesorhizobium camelthorni</name>
    <dbReference type="NCBI Taxonomy" id="475069"/>
    <lineage>
        <taxon>Bacteria</taxon>
        <taxon>Pseudomonadati</taxon>
        <taxon>Pseudomonadota</taxon>
        <taxon>Alphaproteobacteria</taxon>
        <taxon>Hyphomicrobiales</taxon>
        <taxon>Phyllobacteriaceae</taxon>
        <taxon>Allomesorhizobium</taxon>
    </lineage>
</organism>
<feature type="transmembrane region" description="Helical" evidence="1">
    <location>
        <begin position="106"/>
        <end position="124"/>
    </location>
</feature>
<accession>A0A6G4WKA8</accession>
<keyword evidence="1" id="KW-0472">Membrane</keyword>
<keyword evidence="1" id="KW-1133">Transmembrane helix</keyword>
<dbReference type="RefSeq" id="WP_165033603.1">
    <property type="nucleotide sequence ID" value="NZ_JAAKZF010000087.1"/>
</dbReference>
<gene>
    <name evidence="3" type="ORF">G6N73_29905</name>
</gene>
<keyword evidence="4" id="KW-1185">Reference proteome</keyword>
<feature type="transmembrane region" description="Helical" evidence="1">
    <location>
        <begin position="153"/>
        <end position="174"/>
    </location>
</feature>
<dbReference type="Pfam" id="PF07331">
    <property type="entry name" value="TctB"/>
    <property type="match status" value="1"/>
</dbReference>